<reference evidence="1 2" key="1">
    <citation type="journal article" date="2016" name="Int. J. Syst. Evol. Microbiol.">
        <title>Caldimicrobium thiodismutans sp. nov., a sulfur-disproportionating bacterium isolated from a hot spring, and emended description of the genus Caldimicrobium.</title>
        <authorList>
            <person name="Kojima H."/>
            <person name="Umezawa K."/>
            <person name="Fukui M."/>
        </authorList>
    </citation>
    <scope>NUCLEOTIDE SEQUENCE [LARGE SCALE GENOMIC DNA]</scope>
    <source>
        <strain evidence="1 2">TF1</strain>
    </source>
</reference>
<sequence length="66" mass="7782">MSFQNNSEEELVLCVRCAWREFCVKKFTIDNTRPIKCPEFSLDINLAKKEKESDQKEDKRKIKGDA</sequence>
<gene>
    <name evidence="1" type="ORF">THC_0319</name>
</gene>
<evidence type="ECO:0000313" key="1">
    <source>
        <dbReference type="EMBL" id="BAU22717.1"/>
    </source>
</evidence>
<protein>
    <submittedName>
        <fullName evidence="1">Uncharacterized protein</fullName>
    </submittedName>
</protein>
<proteinExistence type="predicted"/>
<reference evidence="2" key="2">
    <citation type="journal article" date="2016" name="Int. J. Syst. Evol. Microbiol.">
        <title>Caldimicrobium thiodismutans sp. nov., a sulfur-disproportionating bacterium isolated from a hot spring.</title>
        <authorList>
            <person name="Kojima H."/>
            <person name="Umezawa K."/>
            <person name="Fukui M."/>
        </authorList>
    </citation>
    <scope>NUCLEOTIDE SEQUENCE [LARGE SCALE GENOMIC DNA]</scope>
    <source>
        <strain evidence="2">TF1</strain>
    </source>
</reference>
<accession>A0A0U4W0P1</accession>
<dbReference type="EMBL" id="AP014945">
    <property type="protein sequence ID" value="BAU22717.1"/>
    <property type="molecule type" value="Genomic_DNA"/>
</dbReference>
<dbReference type="AlphaFoldDB" id="A0A0U4W0P1"/>
<evidence type="ECO:0000313" key="2">
    <source>
        <dbReference type="Proteomes" id="UP000068196"/>
    </source>
</evidence>
<keyword evidence="2" id="KW-1185">Reference proteome</keyword>
<name>A0A0U4W0P1_9BACT</name>
<dbReference type="KEGG" id="cthi:THC_0319"/>
<organism evidence="1 2">
    <name type="scientific">Caldimicrobium thiodismutans</name>
    <dbReference type="NCBI Taxonomy" id="1653476"/>
    <lineage>
        <taxon>Bacteria</taxon>
        <taxon>Pseudomonadati</taxon>
        <taxon>Thermodesulfobacteriota</taxon>
        <taxon>Thermodesulfobacteria</taxon>
        <taxon>Thermodesulfobacteriales</taxon>
        <taxon>Thermodesulfobacteriaceae</taxon>
        <taxon>Caldimicrobium</taxon>
    </lineage>
</organism>
<dbReference type="Proteomes" id="UP000068196">
    <property type="component" value="Chromosome"/>
</dbReference>
<dbReference type="STRING" id="1653476.THC_0319"/>